<dbReference type="InterPro" id="IPR002347">
    <property type="entry name" value="SDR_fam"/>
</dbReference>
<protein>
    <submittedName>
        <fullName evidence="2">NAD(P)-dependent dehydrogenase (Short-subunit alcohol dehydrogenase family)</fullName>
    </submittedName>
</protein>
<name>A0ABS4VUL0_9PSEU</name>
<comment type="similarity">
    <text evidence="1">Belongs to the short-chain dehydrogenases/reductases (SDR) family.</text>
</comment>
<dbReference type="CDD" id="cd05233">
    <property type="entry name" value="SDR_c"/>
    <property type="match status" value="1"/>
</dbReference>
<dbReference type="InterPro" id="IPR050259">
    <property type="entry name" value="SDR"/>
</dbReference>
<evidence type="ECO:0000313" key="3">
    <source>
        <dbReference type="Proteomes" id="UP001519295"/>
    </source>
</evidence>
<sequence>MVVKEYTESGALVVGGSSGIGLQTACHLAAAGVPRIALAGRDRRRLDAAAATVRDHGDVDVVGVAFDAADPAAAAAGIEEAESHLRGIDVLVCSVASSAEPDLLHDIAPEEILGVVSGQLLPPLVTTRLVVPGMYRRGSGSIVLIASDAAKVATPGESIIGGAMAGIVMFARTVALEAKRHGVRVNAVTPSLVRGTPTTERLTSSGFSARLFAAAEKQAHLGVAEPADVAELVTFLAGPGARRITGQAVSVNGGISVA</sequence>
<reference evidence="2 3" key="1">
    <citation type="submission" date="2021-03" db="EMBL/GenBank/DDBJ databases">
        <title>Sequencing the genomes of 1000 actinobacteria strains.</title>
        <authorList>
            <person name="Klenk H.-P."/>
        </authorList>
    </citation>
    <scope>NUCLEOTIDE SEQUENCE [LARGE SCALE GENOMIC DNA]</scope>
    <source>
        <strain evidence="2 3">DSM 45256</strain>
    </source>
</reference>
<evidence type="ECO:0000313" key="2">
    <source>
        <dbReference type="EMBL" id="MBP2367627.1"/>
    </source>
</evidence>
<dbReference type="SUPFAM" id="SSF51735">
    <property type="entry name" value="NAD(P)-binding Rossmann-fold domains"/>
    <property type="match status" value="1"/>
</dbReference>
<dbReference type="Pfam" id="PF13561">
    <property type="entry name" value="adh_short_C2"/>
    <property type="match status" value="1"/>
</dbReference>
<dbReference type="PANTHER" id="PTHR42879">
    <property type="entry name" value="3-OXOACYL-(ACYL-CARRIER-PROTEIN) REDUCTASE"/>
    <property type="match status" value="1"/>
</dbReference>
<dbReference type="InterPro" id="IPR036291">
    <property type="entry name" value="NAD(P)-bd_dom_sf"/>
</dbReference>
<dbReference type="Gene3D" id="3.40.50.720">
    <property type="entry name" value="NAD(P)-binding Rossmann-like Domain"/>
    <property type="match status" value="1"/>
</dbReference>
<dbReference type="Proteomes" id="UP001519295">
    <property type="component" value="Unassembled WGS sequence"/>
</dbReference>
<proteinExistence type="inferred from homology"/>
<dbReference type="RefSeq" id="WP_210027751.1">
    <property type="nucleotide sequence ID" value="NZ_JAGINU010000001.1"/>
</dbReference>
<comment type="caution">
    <text evidence="2">The sequence shown here is derived from an EMBL/GenBank/DDBJ whole genome shotgun (WGS) entry which is preliminary data.</text>
</comment>
<organism evidence="2 3">
    <name type="scientific">Pseudonocardia parietis</name>
    <dbReference type="NCBI Taxonomy" id="570936"/>
    <lineage>
        <taxon>Bacteria</taxon>
        <taxon>Bacillati</taxon>
        <taxon>Actinomycetota</taxon>
        <taxon>Actinomycetes</taxon>
        <taxon>Pseudonocardiales</taxon>
        <taxon>Pseudonocardiaceae</taxon>
        <taxon>Pseudonocardia</taxon>
    </lineage>
</organism>
<dbReference type="PRINTS" id="PR00081">
    <property type="entry name" value="GDHRDH"/>
</dbReference>
<dbReference type="PANTHER" id="PTHR42879:SF2">
    <property type="entry name" value="3-OXOACYL-[ACYL-CARRIER-PROTEIN] REDUCTASE FABG"/>
    <property type="match status" value="1"/>
</dbReference>
<gene>
    <name evidence="2" type="ORF">JOF36_003323</name>
</gene>
<dbReference type="EMBL" id="JAGINU010000001">
    <property type="protein sequence ID" value="MBP2367627.1"/>
    <property type="molecule type" value="Genomic_DNA"/>
</dbReference>
<evidence type="ECO:0000256" key="1">
    <source>
        <dbReference type="ARBA" id="ARBA00006484"/>
    </source>
</evidence>
<accession>A0ABS4VUL0</accession>
<keyword evidence="3" id="KW-1185">Reference proteome</keyword>